<dbReference type="Pfam" id="PF01613">
    <property type="entry name" value="Flavin_Reduct"/>
    <property type="match status" value="1"/>
</dbReference>
<dbReference type="SMART" id="SM00903">
    <property type="entry name" value="Flavin_Reduct"/>
    <property type="match status" value="1"/>
</dbReference>
<comment type="caution">
    <text evidence="2">The sequence shown here is derived from an EMBL/GenBank/DDBJ whole genome shotgun (WGS) entry which is preliminary data.</text>
</comment>
<evidence type="ECO:0000259" key="1">
    <source>
        <dbReference type="SMART" id="SM00903"/>
    </source>
</evidence>
<dbReference type="PANTHER" id="PTHR43812">
    <property type="entry name" value="BLR2425 PROTEIN"/>
    <property type="match status" value="1"/>
</dbReference>
<organism evidence="2 3">
    <name type="scientific">Marinimicrococcus flavescens</name>
    <dbReference type="NCBI Taxonomy" id="3031815"/>
    <lineage>
        <taxon>Bacteria</taxon>
        <taxon>Pseudomonadati</taxon>
        <taxon>Pseudomonadota</taxon>
        <taxon>Alphaproteobacteria</taxon>
        <taxon>Geminicoccales</taxon>
        <taxon>Geminicoccaceae</taxon>
        <taxon>Marinimicrococcus</taxon>
    </lineage>
</organism>
<dbReference type="RefSeq" id="WP_327788315.1">
    <property type="nucleotide sequence ID" value="NZ_JARGEQ010000047.1"/>
</dbReference>
<dbReference type="Proteomes" id="UP001301140">
    <property type="component" value="Unassembled WGS sequence"/>
</dbReference>
<reference evidence="2 3" key="1">
    <citation type="submission" date="2023-03" db="EMBL/GenBank/DDBJ databases">
        <title>YIM 152171 draft genome.</title>
        <authorList>
            <person name="Yang Z."/>
        </authorList>
    </citation>
    <scope>NUCLEOTIDE SEQUENCE [LARGE SCALE GENOMIC DNA]</scope>
    <source>
        <strain evidence="2 3">YIM 152171</strain>
    </source>
</reference>
<dbReference type="GO" id="GO:0016646">
    <property type="term" value="F:oxidoreductase activity, acting on the CH-NH group of donors, NAD or NADP as acceptor"/>
    <property type="evidence" value="ECO:0007669"/>
    <property type="project" value="UniProtKB-ARBA"/>
</dbReference>
<sequence>MFYETARPHGLRANPLNAIVVPRPIGWISTVDGAGRANLAPYSFFNAVAYRPPQVMFSATGAHDHGGGLKDSIANIRETAEFVVNLATWALREAMNASSVPAPSGVDEFEQAGLERAPARLVRPPLVAASPVHLECVLSQIVELEAPAPEKPNTMVIGRVVGIHIADAVLVDGLIDIALLDPIARLGYDRYTRVRESFAMTRPRWEGT</sequence>
<dbReference type="GO" id="GO:0010181">
    <property type="term" value="F:FMN binding"/>
    <property type="evidence" value="ECO:0007669"/>
    <property type="project" value="InterPro"/>
</dbReference>
<dbReference type="InterPro" id="IPR012349">
    <property type="entry name" value="Split_barrel_FMN-bd"/>
</dbReference>
<name>A0AAP3UZT4_9PROT</name>
<protein>
    <submittedName>
        <fullName evidence="2">Flavin reductase family protein</fullName>
    </submittedName>
</protein>
<dbReference type="SUPFAM" id="SSF50475">
    <property type="entry name" value="FMN-binding split barrel"/>
    <property type="match status" value="1"/>
</dbReference>
<dbReference type="PANTHER" id="PTHR43812:SF2">
    <property type="entry name" value="FLAVIN REDUCTASE LIKE DOMAIN-CONTAINING PROTEIN"/>
    <property type="match status" value="1"/>
</dbReference>
<dbReference type="Gene3D" id="2.30.110.10">
    <property type="entry name" value="Electron Transport, Fmn-binding Protein, Chain A"/>
    <property type="match status" value="1"/>
</dbReference>
<evidence type="ECO:0000313" key="2">
    <source>
        <dbReference type="EMBL" id="MDF1585894.1"/>
    </source>
</evidence>
<dbReference type="InterPro" id="IPR002563">
    <property type="entry name" value="Flavin_Rdtase-like_dom"/>
</dbReference>
<keyword evidence="3" id="KW-1185">Reference proteome</keyword>
<dbReference type="EMBL" id="JARGEQ010000047">
    <property type="protein sequence ID" value="MDF1585894.1"/>
    <property type="molecule type" value="Genomic_DNA"/>
</dbReference>
<dbReference type="AlphaFoldDB" id="A0AAP3UZT4"/>
<gene>
    <name evidence="2" type="ORF">PZ740_05785</name>
</gene>
<evidence type="ECO:0000313" key="3">
    <source>
        <dbReference type="Proteomes" id="UP001301140"/>
    </source>
</evidence>
<accession>A0AAP3UZT4</accession>
<feature type="domain" description="Flavin reductase like" evidence="1">
    <location>
        <begin position="18"/>
        <end position="172"/>
    </location>
</feature>
<proteinExistence type="predicted"/>